<dbReference type="InterPro" id="IPR008914">
    <property type="entry name" value="PEBP"/>
</dbReference>
<dbReference type="OrthoDB" id="9797506at2"/>
<dbReference type="CDD" id="cd00865">
    <property type="entry name" value="PEBP_bact_arch"/>
    <property type="match status" value="1"/>
</dbReference>
<keyword evidence="3" id="KW-1185">Reference proteome</keyword>
<dbReference type="RefSeq" id="WP_076816753.1">
    <property type="nucleotide sequence ID" value="NZ_MOMC01000024.1"/>
</dbReference>
<gene>
    <name evidence="2" type="ORF">BL253_12935</name>
</gene>
<proteinExistence type="inferred from homology"/>
<protein>
    <submittedName>
        <fullName evidence="2">PEBP family protein</fullName>
    </submittedName>
</protein>
<dbReference type="InterPro" id="IPR036610">
    <property type="entry name" value="PEBP-like_sf"/>
</dbReference>
<dbReference type="STRING" id="1834516.BL253_12935"/>
<dbReference type="SUPFAM" id="SSF49777">
    <property type="entry name" value="PEBP-like"/>
    <property type="match status" value="1"/>
</dbReference>
<dbReference type="InterPro" id="IPR005247">
    <property type="entry name" value="YbhB_YbcL/LppC-like"/>
</dbReference>
<dbReference type="PANTHER" id="PTHR30289">
    <property type="entry name" value="UNCHARACTERIZED PROTEIN YBCL-RELATED"/>
    <property type="match status" value="1"/>
</dbReference>
<comment type="similarity">
    <text evidence="1">Belongs to the UPF0098 family.</text>
</comment>
<organism evidence="2 3">
    <name type="scientific">Pseudofrankia asymbiotica</name>
    <dbReference type="NCBI Taxonomy" id="1834516"/>
    <lineage>
        <taxon>Bacteria</taxon>
        <taxon>Bacillati</taxon>
        <taxon>Actinomycetota</taxon>
        <taxon>Actinomycetes</taxon>
        <taxon>Frankiales</taxon>
        <taxon>Frankiaceae</taxon>
        <taxon>Pseudofrankia</taxon>
    </lineage>
</organism>
<dbReference type="PANTHER" id="PTHR30289:SF1">
    <property type="entry name" value="PEBP (PHOSPHATIDYLETHANOLAMINE-BINDING PROTEIN) FAMILY PROTEIN"/>
    <property type="match status" value="1"/>
</dbReference>
<evidence type="ECO:0000256" key="1">
    <source>
        <dbReference type="ARBA" id="ARBA00007120"/>
    </source>
</evidence>
<dbReference type="NCBIfam" id="TIGR00481">
    <property type="entry name" value="YbhB/YbcL family Raf kinase inhibitor-like protein"/>
    <property type="match status" value="1"/>
</dbReference>
<dbReference type="AlphaFoldDB" id="A0A1V2IDW4"/>
<dbReference type="Proteomes" id="UP000188929">
    <property type="component" value="Unassembled WGS sequence"/>
</dbReference>
<dbReference type="Pfam" id="PF01161">
    <property type="entry name" value="PBP"/>
    <property type="match status" value="1"/>
</dbReference>
<dbReference type="EMBL" id="MOMC01000024">
    <property type="protein sequence ID" value="ONH30631.1"/>
    <property type="molecule type" value="Genomic_DNA"/>
</dbReference>
<accession>A0A1V2IDW4</accession>
<evidence type="ECO:0000313" key="2">
    <source>
        <dbReference type="EMBL" id="ONH30631.1"/>
    </source>
</evidence>
<name>A0A1V2IDW4_9ACTN</name>
<dbReference type="Gene3D" id="3.90.280.10">
    <property type="entry name" value="PEBP-like"/>
    <property type="match status" value="1"/>
</dbReference>
<reference evidence="3" key="1">
    <citation type="submission" date="2016-10" db="EMBL/GenBank/DDBJ databases">
        <title>Frankia sp. NRRL B-16386 Genome sequencing.</title>
        <authorList>
            <person name="Ghodhbane-Gtari F."/>
            <person name="Swanson E."/>
            <person name="Gueddou A."/>
            <person name="Hezbri K."/>
            <person name="Ktari K."/>
            <person name="Nouioui I."/>
            <person name="Morris K."/>
            <person name="Simpson S."/>
            <person name="Abebe-Akele F."/>
            <person name="Thomas K."/>
            <person name="Gtari M."/>
            <person name="Tisa L.S."/>
        </authorList>
    </citation>
    <scope>NUCLEOTIDE SEQUENCE [LARGE SCALE GENOMIC DNA]</scope>
    <source>
        <strain evidence="3">NRRL B-16386</strain>
    </source>
</reference>
<evidence type="ECO:0000313" key="3">
    <source>
        <dbReference type="Proteomes" id="UP000188929"/>
    </source>
</evidence>
<comment type="caution">
    <text evidence="2">The sequence shown here is derived from an EMBL/GenBank/DDBJ whole genome shotgun (WGS) entry which is preliminary data.</text>
</comment>
<sequence length="180" mass="18666">MSLADRALAPDPLDLLPPAPAFALTSTDLTDGEPLSLAQVHGSAGGQDVSPQLSWSGFPAETASFVISCYDPDAPTGSGFWHWTLVDVPASVTELATGAASGDLSGLPAGAYHVACDWGTKNYGGAAPPAGDRPHRYVFVVHAVDVPKLEINDAVSPAVVGFNLAFHTLARGVLRATYQR</sequence>